<gene>
    <name evidence="2" type="ORF">MMF94_22310</name>
</gene>
<dbReference type="RefSeq" id="WP_241039073.1">
    <property type="nucleotide sequence ID" value="NZ_BAAAJF010000055.1"/>
</dbReference>
<dbReference type="Proteomes" id="UP001299970">
    <property type="component" value="Unassembled WGS sequence"/>
</dbReference>
<evidence type="ECO:0000256" key="1">
    <source>
        <dbReference type="SAM" id="Phobius"/>
    </source>
</evidence>
<name>A0ABS9TIT7_9PSEU</name>
<keyword evidence="1" id="KW-0812">Transmembrane</keyword>
<keyword evidence="3" id="KW-1185">Reference proteome</keyword>
<evidence type="ECO:0000313" key="3">
    <source>
        <dbReference type="Proteomes" id="UP001299970"/>
    </source>
</evidence>
<organism evidence="2 3">
    <name type="scientific">Pseudonocardia alaniniphila</name>
    <dbReference type="NCBI Taxonomy" id="75291"/>
    <lineage>
        <taxon>Bacteria</taxon>
        <taxon>Bacillati</taxon>
        <taxon>Actinomycetota</taxon>
        <taxon>Actinomycetes</taxon>
        <taxon>Pseudonocardiales</taxon>
        <taxon>Pseudonocardiaceae</taxon>
        <taxon>Pseudonocardia</taxon>
    </lineage>
</organism>
<feature type="transmembrane region" description="Helical" evidence="1">
    <location>
        <begin position="43"/>
        <end position="61"/>
    </location>
</feature>
<reference evidence="2 3" key="1">
    <citation type="submission" date="2022-03" db="EMBL/GenBank/DDBJ databases">
        <title>Pseudonocardia alaer sp. nov., a novel actinomycete isolated from reed forest soil.</title>
        <authorList>
            <person name="Wang L."/>
        </authorList>
    </citation>
    <scope>NUCLEOTIDE SEQUENCE [LARGE SCALE GENOMIC DNA]</scope>
    <source>
        <strain evidence="2 3">Y-16303</strain>
    </source>
</reference>
<proteinExistence type="predicted"/>
<accession>A0ABS9TIT7</accession>
<keyword evidence="1" id="KW-1133">Transmembrane helix</keyword>
<protein>
    <recommendedName>
        <fullName evidence="4">DUF3185 family protein</fullName>
    </recommendedName>
</protein>
<evidence type="ECO:0000313" key="2">
    <source>
        <dbReference type="EMBL" id="MCH6168435.1"/>
    </source>
</evidence>
<sequence>MTRWLPVVLGALGVLLFVIGGVWTLQGADLLGGSFMTGSRTWLVIGLLVLIGGITLISSSVRSRARH</sequence>
<evidence type="ECO:0008006" key="4">
    <source>
        <dbReference type="Google" id="ProtNLM"/>
    </source>
</evidence>
<comment type="caution">
    <text evidence="2">The sequence shown here is derived from an EMBL/GenBank/DDBJ whole genome shotgun (WGS) entry which is preliminary data.</text>
</comment>
<dbReference type="EMBL" id="JAKXMK010000019">
    <property type="protein sequence ID" value="MCH6168435.1"/>
    <property type="molecule type" value="Genomic_DNA"/>
</dbReference>
<keyword evidence="1" id="KW-0472">Membrane</keyword>